<dbReference type="GO" id="GO:0070475">
    <property type="term" value="P:rRNA base methylation"/>
    <property type="evidence" value="ECO:0007669"/>
    <property type="project" value="TreeGrafter"/>
</dbReference>
<dbReference type="AlphaFoldDB" id="A0A8H6WFU5"/>
<dbReference type="RefSeq" id="XP_037226150.1">
    <property type="nucleotide sequence ID" value="XM_037358240.1"/>
</dbReference>
<dbReference type="PANTHER" id="PTHR13393">
    <property type="entry name" value="SAM-DEPENDENT METHYLTRANSFERASE"/>
    <property type="match status" value="1"/>
</dbReference>
<reference evidence="3" key="1">
    <citation type="submission" date="2020-05" db="EMBL/GenBank/DDBJ databases">
        <title>Mycena genomes resolve the evolution of fungal bioluminescence.</title>
        <authorList>
            <person name="Tsai I.J."/>
        </authorList>
    </citation>
    <scope>NUCLEOTIDE SEQUENCE</scope>
    <source>
        <strain evidence="3">171206Taipei</strain>
    </source>
</reference>
<dbReference type="SUPFAM" id="SSF53335">
    <property type="entry name" value="S-adenosyl-L-methionine-dependent methyltransferases"/>
    <property type="match status" value="1"/>
</dbReference>
<evidence type="ECO:0000313" key="4">
    <source>
        <dbReference type="Proteomes" id="UP000636479"/>
    </source>
</evidence>
<accession>A0A8H6WFU5</accession>
<dbReference type="InterPro" id="IPR029063">
    <property type="entry name" value="SAM-dependent_MTases_sf"/>
</dbReference>
<protein>
    <submittedName>
        <fullName evidence="3">S-adenosyl-L-methionine-dependent methyltransferase</fullName>
    </submittedName>
</protein>
<gene>
    <name evidence="3" type="ORF">MIND_00130800</name>
</gene>
<keyword evidence="2 3" id="KW-0808">Transferase</keyword>
<dbReference type="EMBL" id="JACAZF010000001">
    <property type="protein sequence ID" value="KAF7316127.1"/>
    <property type="molecule type" value="Genomic_DNA"/>
</dbReference>
<sequence>MHKRNPYRQPPDFTQLAQAYPPLKSCVIKQGANVSIDFKNEVSQRRLTEALLHRDFGLSLELPPNRLCPPVPNRLNYVLWVEDIVQAHEHGQVCGLDIGTGASVIYPLLACKTNADWCFIATDIDALSLSVARQNITANNMQDRIRLVESTLEGPIFGPLLHDPTLTITFTMCNPPFYSSHADVQVSAAAKEFEPYAVCTGADVEMITAGGESAFVRKMVEESIHIGTRCRWYTSMLGKLSSLSQVVEALRLHSIDNYAITEFVQGTTRRWAIAWSLGPLRLPDPLARISSHQVHALIPSRNTLYQPFTGIQEAERVKWNHVLHAELVRVDGTTVSVYGDGACLVSAAKNTWSRSARRKQKQSDDTEMTDVDPELRCTVRWLFEEMGTRLEHQWVEGRDRQLFESFAGHVNRKVVEAIRLGSH</sequence>
<dbReference type="GO" id="GO:0005634">
    <property type="term" value="C:nucleus"/>
    <property type="evidence" value="ECO:0007669"/>
    <property type="project" value="TreeGrafter"/>
</dbReference>
<keyword evidence="1 3" id="KW-0489">Methyltransferase</keyword>
<organism evidence="3 4">
    <name type="scientific">Mycena indigotica</name>
    <dbReference type="NCBI Taxonomy" id="2126181"/>
    <lineage>
        <taxon>Eukaryota</taxon>
        <taxon>Fungi</taxon>
        <taxon>Dikarya</taxon>
        <taxon>Basidiomycota</taxon>
        <taxon>Agaricomycotina</taxon>
        <taxon>Agaricomycetes</taxon>
        <taxon>Agaricomycetidae</taxon>
        <taxon>Agaricales</taxon>
        <taxon>Marasmiineae</taxon>
        <taxon>Mycenaceae</taxon>
        <taxon>Mycena</taxon>
    </lineage>
</organism>
<dbReference type="GO" id="GO:0008168">
    <property type="term" value="F:methyltransferase activity"/>
    <property type="evidence" value="ECO:0007669"/>
    <property type="project" value="UniProtKB-KW"/>
</dbReference>
<dbReference type="Proteomes" id="UP000636479">
    <property type="component" value="Unassembled WGS sequence"/>
</dbReference>
<evidence type="ECO:0000256" key="1">
    <source>
        <dbReference type="ARBA" id="ARBA00022603"/>
    </source>
</evidence>
<comment type="caution">
    <text evidence="3">The sequence shown here is derived from an EMBL/GenBank/DDBJ whole genome shotgun (WGS) entry which is preliminary data.</text>
</comment>
<dbReference type="GeneID" id="59340756"/>
<proteinExistence type="predicted"/>
<evidence type="ECO:0000313" key="3">
    <source>
        <dbReference type="EMBL" id="KAF7316127.1"/>
    </source>
</evidence>
<dbReference type="OrthoDB" id="514248at2759"/>
<dbReference type="Pfam" id="PF05971">
    <property type="entry name" value="Methyltransf_10"/>
    <property type="match status" value="1"/>
</dbReference>
<dbReference type="InterPro" id="IPR010286">
    <property type="entry name" value="METTL16/RlmF"/>
</dbReference>
<keyword evidence="4" id="KW-1185">Reference proteome</keyword>
<dbReference type="Gene3D" id="3.40.50.150">
    <property type="entry name" value="Vaccinia Virus protein VP39"/>
    <property type="match status" value="1"/>
</dbReference>
<evidence type="ECO:0000256" key="2">
    <source>
        <dbReference type="ARBA" id="ARBA00022679"/>
    </source>
</evidence>
<dbReference type="PANTHER" id="PTHR13393:SF0">
    <property type="entry name" value="RNA N6-ADENOSINE-METHYLTRANSFERASE METTL16"/>
    <property type="match status" value="1"/>
</dbReference>
<name>A0A8H6WFU5_9AGAR</name>